<proteinExistence type="predicted"/>
<accession>A0A0F9H4C9</accession>
<gene>
    <name evidence="1" type="ORF">LCGC14_1749600</name>
</gene>
<comment type="caution">
    <text evidence="1">The sequence shown here is derived from an EMBL/GenBank/DDBJ whole genome shotgun (WGS) entry which is preliminary data.</text>
</comment>
<dbReference type="AlphaFoldDB" id="A0A0F9H4C9"/>
<dbReference type="Pfam" id="PF03237">
    <property type="entry name" value="Terminase_6N"/>
    <property type="match status" value="1"/>
</dbReference>
<evidence type="ECO:0000313" key="1">
    <source>
        <dbReference type="EMBL" id="KKM05885.1"/>
    </source>
</evidence>
<dbReference type="InterPro" id="IPR027417">
    <property type="entry name" value="P-loop_NTPase"/>
</dbReference>
<name>A0A0F9H4C9_9ZZZZ</name>
<dbReference type="EMBL" id="LAZR01016120">
    <property type="protein sequence ID" value="KKM05885.1"/>
    <property type="molecule type" value="Genomic_DNA"/>
</dbReference>
<reference evidence="1" key="1">
    <citation type="journal article" date="2015" name="Nature">
        <title>Complex archaea that bridge the gap between prokaryotes and eukaryotes.</title>
        <authorList>
            <person name="Spang A."/>
            <person name="Saw J.H."/>
            <person name="Jorgensen S.L."/>
            <person name="Zaremba-Niedzwiedzka K."/>
            <person name="Martijn J."/>
            <person name="Lind A.E."/>
            <person name="van Eijk R."/>
            <person name="Schleper C."/>
            <person name="Guy L."/>
            <person name="Ettema T.J."/>
        </authorList>
    </citation>
    <scope>NUCLEOTIDE SEQUENCE</scope>
</reference>
<dbReference type="Gene3D" id="3.40.50.300">
    <property type="entry name" value="P-loop containing nucleotide triphosphate hydrolases"/>
    <property type="match status" value="1"/>
</dbReference>
<organism evidence="1">
    <name type="scientific">marine sediment metagenome</name>
    <dbReference type="NCBI Taxonomy" id="412755"/>
    <lineage>
        <taxon>unclassified sequences</taxon>
        <taxon>metagenomes</taxon>
        <taxon>ecological metagenomes</taxon>
    </lineage>
</organism>
<sequence length="435" mass="49794">MKYNIFEPWKTLDPWQEKYINTEGNCFLICGRQSGKTAAASIKFGKIAAENPKEIIMMIAFTEKQAYALFFKTLMYLRAIYPQMVVERDIKKKGLTKPTKHTINLKNGSVIMCYAAGLEGEGLRTYTLTRLVIDEAAPMSREVFIATMPMLSVTGGTMDLSTPRGKAGFFYECSKREDFTHFYISAEDCPRHSKEFLEAQKTMMSTLEYAQEYLAKFLDDLKRVFSNEWIKKVCLLNEPEIIRPDAIYYMGNDLARMGEDTSTFEILKKTEHMITHVYHETTKKTLTTETEQKIITLAKQWNFKGIGIDAGAGTLGVSILDHLLLEDSTKRSVVALNSRRRVLDRDGESKIKIFNEDMYNNLLALGQARKIQLLKNDEVVESLASVQYEYIIKQGQPTKLRFFSTPHNTSDVVEGLMRAAWLAKDKILKAWVDYI</sequence>
<dbReference type="Gene3D" id="3.30.420.240">
    <property type="match status" value="1"/>
</dbReference>
<protein>
    <submittedName>
        <fullName evidence="1">Uncharacterized protein</fullName>
    </submittedName>
</protein>